<evidence type="ECO:0000313" key="2">
    <source>
        <dbReference type="EMBL" id="MDT7042112.1"/>
    </source>
</evidence>
<gene>
    <name evidence="2" type="ORF">PPG34_07085</name>
</gene>
<proteinExistence type="predicted"/>
<keyword evidence="1" id="KW-0472">Membrane</keyword>
<organism evidence="2 3">
    <name type="scientific">Candidatus Nitronereus thalassa</name>
    <dbReference type="NCBI Taxonomy" id="3020898"/>
    <lineage>
        <taxon>Bacteria</taxon>
        <taxon>Pseudomonadati</taxon>
        <taxon>Nitrospirota</taxon>
        <taxon>Nitrospiria</taxon>
        <taxon>Nitrospirales</taxon>
        <taxon>Nitrospiraceae</taxon>
        <taxon>Candidatus Nitronereus</taxon>
    </lineage>
</organism>
<accession>A0ABU3K6Y2</accession>
<keyword evidence="1" id="KW-0812">Transmembrane</keyword>
<keyword evidence="3" id="KW-1185">Reference proteome</keyword>
<evidence type="ECO:0000256" key="1">
    <source>
        <dbReference type="SAM" id="Phobius"/>
    </source>
</evidence>
<feature type="transmembrane region" description="Helical" evidence="1">
    <location>
        <begin position="6"/>
        <end position="29"/>
    </location>
</feature>
<sequence>MPSLSLWSRVGLFCGFALLAGCGGGLQMVPEGKGRGVMMYLYKGTDGQMLTPKRGEAFESIREFCRGPFDIVKEGPTKGRQRVVEGVGGSDIIVENWWGVRFQCENS</sequence>
<keyword evidence="1" id="KW-1133">Transmembrane helix</keyword>
<dbReference type="EMBL" id="JAQOUE010000001">
    <property type="protein sequence ID" value="MDT7042112.1"/>
    <property type="molecule type" value="Genomic_DNA"/>
</dbReference>
<dbReference type="RefSeq" id="WP_313832473.1">
    <property type="nucleotide sequence ID" value="NZ_JAQOUE010000001.1"/>
</dbReference>
<reference evidence="2 3" key="1">
    <citation type="journal article" date="2023" name="ISME J.">
        <title>Cultivation and genomic characterization of novel and ubiquitous marine nitrite-oxidizing bacteria from the Nitrospirales.</title>
        <authorList>
            <person name="Mueller A.J."/>
            <person name="Daebeler A."/>
            <person name="Herbold C.W."/>
            <person name="Kirkegaard R.H."/>
            <person name="Daims H."/>
        </authorList>
    </citation>
    <scope>NUCLEOTIDE SEQUENCE [LARGE SCALE GENOMIC DNA]</scope>
    <source>
        <strain evidence="2 3">EB</strain>
    </source>
</reference>
<protein>
    <recommendedName>
        <fullName evidence="4">Lipoprotein</fullName>
    </recommendedName>
</protein>
<name>A0ABU3K6Y2_9BACT</name>
<evidence type="ECO:0000313" key="3">
    <source>
        <dbReference type="Proteomes" id="UP001250932"/>
    </source>
</evidence>
<comment type="caution">
    <text evidence="2">The sequence shown here is derived from an EMBL/GenBank/DDBJ whole genome shotgun (WGS) entry which is preliminary data.</text>
</comment>
<dbReference type="Proteomes" id="UP001250932">
    <property type="component" value="Unassembled WGS sequence"/>
</dbReference>
<evidence type="ECO:0008006" key="4">
    <source>
        <dbReference type="Google" id="ProtNLM"/>
    </source>
</evidence>